<evidence type="ECO:0000256" key="3">
    <source>
        <dbReference type="ARBA" id="ARBA00023163"/>
    </source>
</evidence>
<organism evidence="5 6">
    <name type="scientific">Liquorilactobacillus hordei</name>
    <dbReference type="NCBI Taxonomy" id="468911"/>
    <lineage>
        <taxon>Bacteria</taxon>
        <taxon>Bacillati</taxon>
        <taxon>Bacillota</taxon>
        <taxon>Bacilli</taxon>
        <taxon>Lactobacillales</taxon>
        <taxon>Lactobacillaceae</taxon>
        <taxon>Liquorilactobacillus</taxon>
    </lineage>
</organism>
<name>A0A3Q8C9F8_9LACO</name>
<dbReference type="InterPro" id="IPR036390">
    <property type="entry name" value="WH_DNA-bd_sf"/>
</dbReference>
<evidence type="ECO:0000256" key="2">
    <source>
        <dbReference type="ARBA" id="ARBA00023125"/>
    </source>
</evidence>
<keyword evidence="2" id="KW-0238">DNA-binding</keyword>
<sequence length="135" mass="15616">MFKIIRNIGKITRSLQIKSNKQFQAVGLGNNSFIYLIRVCEKPGMFLGEVADNLSIDRTTAFRTIKRLVDTNYLRLEVDSTDGRLRRVFPTDKAKKIYPELHSFEKDSSEKLLSNLTLEEQQTLFQLLEKCSNNI</sequence>
<protein>
    <submittedName>
        <fullName evidence="5">MarR family transcriptional regulator</fullName>
    </submittedName>
</protein>
<dbReference type="SMART" id="SM00347">
    <property type="entry name" value="HTH_MARR"/>
    <property type="match status" value="1"/>
</dbReference>
<evidence type="ECO:0000259" key="4">
    <source>
        <dbReference type="PROSITE" id="PS50995"/>
    </source>
</evidence>
<dbReference type="Pfam" id="PF12802">
    <property type="entry name" value="MarR_2"/>
    <property type="match status" value="1"/>
</dbReference>
<dbReference type="SUPFAM" id="SSF46785">
    <property type="entry name" value="Winged helix' DNA-binding domain"/>
    <property type="match status" value="1"/>
</dbReference>
<reference evidence="5 6" key="1">
    <citation type="submission" date="2016-11" db="EMBL/GenBank/DDBJ databases">
        <title>Interaction between Lactobacillus species and yeast in water kefir.</title>
        <authorList>
            <person name="Behr J."/>
            <person name="Xu D."/>
            <person name="Vogel R.F."/>
        </authorList>
    </citation>
    <scope>NUCLEOTIDE SEQUENCE [LARGE SCALE GENOMIC DNA]</scope>
    <source>
        <strain evidence="5 6">TMW 1.1822</strain>
    </source>
</reference>
<dbReference type="PANTHER" id="PTHR42756">
    <property type="entry name" value="TRANSCRIPTIONAL REGULATOR, MARR"/>
    <property type="match status" value="1"/>
</dbReference>
<dbReference type="EMBL" id="CP018176">
    <property type="protein sequence ID" value="AUJ29768.1"/>
    <property type="molecule type" value="Genomic_DNA"/>
</dbReference>
<keyword evidence="1" id="KW-0805">Transcription regulation</keyword>
<evidence type="ECO:0000313" key="5">
    <source>
        <dbReference type="EMBL" id="AUJ29768.1"/>
    </source>
</evidence>
<dbReference type="Gene3D" id="1.10.10.10">
    <property type="entry name" value="Winged helix-like DNA-binding domain superfamily/Winged helix DNA-binding domain"/>
    <property type="match status" value="1"/>
</dbReference>
<dbReference type="PANTHER" id="PTHR42756:SF2">
    <property type="entry name" value="MARR FAMILY REGULATORY PROTEIN"/>
    <property type="match status" value="1"/>
</dbReference>
<accession>A0A3Q8C9F8</accession>
<dbReference type="PROSITE" id="PS50995">
    <property type="entry name" value="HTH_MARR_2"/>
    <property type="match status" value="1"/>
</dbReference>
<dbReference type="GO" id="GO:0003677">
    <property type="term" value="F:DNA binding"/>
    <property type="evidence" value="ECO:0007669"/>
    <property type="project" value="UniProtKB-KW"/>
</dbReference>
<dbReference type="AlphaFoldDB" id="A0A3Q8C9F8"/>
<evidence type="ECO:0000256" key="1">
    <source>
        <dbReference type="ARBA" id="ARBA00023015"/>
    </source>
</evidence>
<dbReference type="KEGG" id="lhw:BSQ49_05905"/>
<feature type="domain" description="HTH marR-type" evidence="4">
    <location>
        <begin position="1"/>
        <end position="133"/>
    </location>
</feature>
<dbReference type="Proteomes" id="UP000314960">
    <property type="component" value="Chromosome"/>
</dbReference>
<dbReference type="InterPro" id="IPR000835">
    <property type="entry name" value="HTH_MarR-typ"/>
</dbReference>
<dbReference type="GO" id="GO:0003700">
    <property type="term" value="F:DNA-binding transcription factor activity"/>
    <property type="evidence" value="ECO:0007669"/>
    <property type="project" value="InterPro"/>
</dbReference>
<evidence type="ECO:0000313" key="6">
    <source>
        <dbReference type="Proteomes" id="UP000314960"/>
    </source>
</evidence>
<dbReference type="PRINTS" id="PR00598">
    <property type="entry name" value="HTHMARR"/>
</dbReference>
<dbReference type="InterPro" id="IPR036388">
    <property type="entry name" value="WH-like_DNA-bd_sf"/>
</dbReference>
<gene>
    <name evidence="5" type="ORF">BSQ49_05905</name>
</gene>
<proteinExistence type="predicted"/>
<keyword evidence="3" id="KW-0804">Transcription</keyword>
<dbReference type="RefSeq" id="WP_141053496.1">
    <property type="nucleotide sequence ID" value="NZ_CP018176.1"/>
</dbReference>